<dbReference type="GO" id="GO:0030182">
    <property type="term" value="P:neuron differentiation"/>
    <property type="evidence" value="ECO:0007669"/>
    <property type="project" value="TreeGrafter"/>
</dbReference>
<dbReference type="SMART" id="SM00097">
    <property type="entry name" value="WNT1"/>
    <property type="match status" value="1"/>
</dbReference>
<dbReference type="GO" id="GO:0045165">
    <property type="term" value="P:cell fate commitment"/>
    <property type="evidence" value="ECO:0007669"/>
    <property type="project" value="TreeGrafter"/>
</dbReference>
<evidence type="ECO:0000256" key="4">
    <source>
        <dbReference type="ARBA" id="ARBA00022525"/>
    </source>
</evidence>
<evidence type="ECO:0000256" key="7">
    <source>
        <dbReference type="ARBA" id="ARBA00023157"/>
    </source>
</evidence>
<keyword evidence="4" id="KW-0964">Secreted</keyword>
<dbReference type="EMBL" id="UZAL01028398">
    <property type="protein sequence ID" value="VDP40893.1"/>
    <property type="molecule type" value="Genomic_DNA"/>
</dbReference>
<sequence>MSTAEESYSVPVILRELVLPGGFDPVSPDFTVRDATTELSGPRLTFCRTEMLDTIAKLLHSHPLTLSGNSRSLYNPIIEIYAENNQSPSIEMNAETMIPWNNVPGLNYQNERQIVPYVNHESHSGSSNNNDNNNQNHPSVYGWRRQIFDPISHNTAWIEHHLRQRIQRYKQWLSPKQWKQFLTDDSTTIGSRMNAPAKFNLALFEAAVVGVRRAVAECRYQFRHERWNCSQVLDDETALFGNILLKGIPQTAFIYSIINAGIVQSVAEACLNQIDNCPCNNRGRQEPFSDWQWQGCDHNIHYGRRFSRRLLDTMERGSHIRFEMNLHNNGVGRQVSFKIKLYITELSCLPPIFSQYICRIILFMRLIYCFIDI</sequence>
<proteinExistence type="inferred from homology"/>
<keyword evidence="3 9" id="KW-0217">Developmental protein</keyword>
<evidence type="ECO:0000256" key="8">
    <source>
        <dbReference type="ARBA" id="ARBA00023288"/>
    </source>
</evidence>
<dbReference type="STRING" id="31246.A0A183P001"/>
<evidence type="ECO:0000256" key="2">
    <source>
        <dbReference type="ARBA" id="ARBA00005683"/>
    </source>
</evidence>
<keyword evidence="7" id="KW-1015">Disulfide bond</keyword>
<keyword evidence="11" id="KW-1185">Reference proteome</keyword>
<comment type="function">
    <text evidence="9">Ligand for members of the frizzled family of seven transmembrane receptors.</text>
</comment>
<dbReference type="GO" id="GO:0005615">
    <property type="term" value="C:extracellular space"/>
    <property type="evidence" value="ECO:0007669"/>
    <property type="project" value="TreeGrafter"/>
</dbReference>
<dbReference type="GO" id="GO:0060070">
    <property type="term" value="P:canonical Wnt signaling pathway"/>
    <property type="evidence" value="ECO:0007669"/>
    <property type="project" value="TreeGrafter"/>
</dbReference>
<keyword evidence="8" id="KW-0449">Lipoprotein</keyword>
<dbReference type="PANTHER" id="PTHR12027">
    <property type="entry name" value="WNT RELATED"/>
    <property type="match status" value="1"/>
</dbReference>
<evidence type="ECO:0000256" key="3">
    <source>
        <dbReference type="ARBA" id="ARBA00022473"/>
    </source>
</evidence>
<accession>A0A183P001</accession>
<dbReference type="InterPro" id="IPR005817">
    <property type="entry name" value="Wnt"/>
</dbReference>
<dbReference type="AlphaFoldDB" id="A0A183P001"/>
<comment type="subcellular location">
    <subcellularLocation>
        <location evidence="1 9">Secreted</location>
        <location evidence="1 9">Extracellular space</location>
        <location evidence="1 9">Extracellular matrix</location>
    </subcellularLocation>
</comment>
<dbReference type="Proteomes" id="UP000269396">
    <property type="component" value="Unassembled WGS sequence"/>
</dbReference>
<comment type="similarity">
    <text evidence="2 9">Belongs to the Wnt family.</text>
</comment>
<name>A0A183P001_9TREM</name>
<keyword evidence="5" id="KW-0272">Extracellular matrix</keyword>
<dbReference type="PANTHER" id="PTHR12027:SF91">
    <property type="entry name" value="PROTO-ONCOGENE WNT-1"/>
    <property type="match status" value="1"/>
</dbReference>
<dbReference type="GO" id="GO:0005125">
    <property type="term" value="F:cytokine activity"/>
    <property type="evidence" value="ECO:0007669"/>
    <property type="project" value="TreeGrafter"/>
</dbReference>
<evidence type="ECO:0000256" key="6">
    <source>
        <dbReference type="ARBA" id="ARBA00022687"/>
    </source>
</evidence>
<keyword evidence="6 9" id="KW-0879">Wnt signaling pathway</keyword>
<evidence type="ECO:0000256" key="9">
    <source>
        <dbReference type="RuleBase" id="RU003500"/>
    </source>
</evidence>
<evidence type="ECO:0000313" key="10">
    <source>
        <dbReference type="EMBL" id="VDP40893.1"/>
    </source>
</evidence>
<organism evidence="10 11">
    <name type="scientific">Schistosoma mattheei</name>
    <dbReference type="NCBI Taxonomy" id="31246"/>
    <lineage>
        <taxon>Eukaryota</taxon>
        <taxon>Metazoa</taxon>
        <taxon>Spiralia</taxon>
        <taxon>Lophotrochozoa</taxon>
        <taxon>Platyhelminthes</taxon>
        <taxon>Trematoda</taxon>
        <taxon>Digenea</taxon>
        <taxon>Strigeidida</taxon>
        <taxon>Schistosomatoidea</taxon>
        <taxon>Schistosomatidae</taxon>
        <taxon>Schistosoma</taxon>
    </lineage>
</organism>
<reference evidence="10 11" key="1">
    <citation type="submission" date="2018-11" db="EMBL/GenBank/DDBJ databases">
        <authorList>
            <consortium name="Pathogen Informatics"/>
        </authorList>
    </citation>
    <scope>NUCLEOTIDE SEQUENCE [LARGE SCALE GENOMIC DNA]</scope>
    <source>
        <strain>Denwood</strain>
        <strain evidence="11">Zambia</strain>
    </source>
</reference>
<evidence type="ECO:0000313" key="11">
    <source>
        <dbReference type="Proteomes" id="UP000269396"/>
    </source>
</evidence>
<evidence type="ECO:0000256" key="1">
    <source>
        <dbReference type="ARBA" id="ARBA00004498"/>
    </source>
</evidence>
<dbReference type="PRINTS" id="PR01349">
    <property type="entry name" value="WNTPROTEIN"/>
</dbReference>
<evidence type="ECO:0000256" key="5">
    <source>
        <dbReference type="ARBA" id="ARBA00022530"/>
    </source>
</evidence>
<gene>
    <name evidence="10" type="ORF">SMTD_LOCUS7687</name>
</gene>
<protein>
    <recommendedName>
        <fullName evidence="9">Protein Wnt</fullName>
    </recommendedName>
</protein>
<dbReference type="GO" id="GO:0005109">
    <property type="term" value="F:frizzled binding"/>
    <property type="evidence" value="ECO:0007669"/>
    <property type="project" value="TreeGrafter"/>
</dbReference>
<dbReference type="Pfam" id="PF00110">
    <property type="entry name" value="wnt"/>
    <property type="match status" value="1"/>
</dbReference>